<gene>
    <name evidence="7" type="ORF">FOY91_18320</name>
</gene>
<feature type="transmembrane region" description="Helical" evidence="6">
    <location>
        <begin position="515"/>
        <end position="535"/>
    </location>
</feature>
<evidence type="ECO:0000256" key="5">
    <source>
        <dbReference type="ARBA" id="ARBA00023136"/>
    </source>
</evidence>
<dbReference type="Pfam" id="PF07690">
    <property type="entry name" value="MFS_1"/>
    <property type="match status" value="1"/>
</dbReference>
<feature type="transmembrane region" description="Helical" evidence="6">
    <location>
        <begin position="38"/>
        <end position="58"/>
    </location>
</feature>
<keyword evidence="3 6" id="KW-0812">Transmembrane</keyword>
<feature type="transmembrane region" description="Helical" evidence="6">
    <location>
        <begin position="290"/>
        <end position="310"/>
    </location>
</feature>
<comment type="caution">
    <text evidence="7">The sequence shown here is derived from an EMBL/GenBank/DDBJ whole genome shotgun (WGS) entry which is preliminary data.</text>
</comment>
<dbReference type="SUPFAM" id="SSF103473">
    <property type="entry name" value="MFS general substrate transporter"/>
    <property type="match status" value="1"/>
</dbReference>
<dbReference type="GO" id="GO:0016020">
    <property type="term" value="C:membrane"/>
    <property type="evidence" value="ECO:0007669"/>
    <property type="project" value="UniProtKB-SubCell"/>
</dbReference>
<feature type="transmembrane region" description="Helical" evidence="6">
    <location>
        <begin position="227"/>
        <end position="247"/>
    </location>
</feature>
<feature type="transmembrane region" description="Helical" evidence="6">
    <location>
        <begin position="78"/>
        <end position="95"/>
    </location>
</feature>
<evidence type="ECO:0000256" key="4">
    <source>
        <dbReference type="ARBA" id="ARBA00022989"/>
    </source>
</evidence>
<feature type="transmembrane region" description="Helical" evidence="6">
    <location>
        <begin position="422"/>
        <end position="444"/>
    </location>
</feature>
<feature type="transmembrane region" description="Helical" evidence="6">
    <location>
        <begin position="358"/>
        <end position="375"/>
    </location>
</feature>
<comment type="subcellular location">
    <subcellularLocation>
        <location evidence="1">Membrane</location>
        <topology evidence="1">Multi-pass membrane protein</topology>
    </subcellularLocation>
</comment>
<feature type="transmembrane region" description="Helical" evidence="6">
    <location>
        <begin position="130"/>
        <end position="152"/>
    </location>
</feature>
<feature type="transmembrane region" description="Helical" evidence="6">
    <location>
        <begin position="195"/>
        <end position="215"/>
    </location>
</feature>
<keyword evidence="4 6" id="KW-1133">Transmembrane helix</keyword>
<keyword evidence="5 6" id="KW-0472">Membrane</keyword>
<dbReference type="AlphaFoldDB" id="A0A558QUH5"/>
<dbReference type="Gene3D" id="1.20.1250.20">
    <property type="entry name" value="MFS general substrate transporter like domains"/>
    <property type="match status" value="1"/>
</dbReference>
<evidence type="ECO:0000256" key="1">
    <source>
        <dbReference type="ARBA" id="ARBA00004141"/>
    </source>
</evidence>
<feature type="transmembrane region" description="Helical" evidence="6">
    <location>
        <begin position="164"/>
        <end position="183"/>
    </location>
</feature>
<proteinExistence type="predicted"/>
<evidence type="ECO:0000313" key="7">
    <source>
        <dbReference type="EMBL" id="TVV70785.1"/>
    </source>
</evidence>
<name>A0A558QUH5_9SPHN</name>
<feature type="transmembrane region" description="Helical" evidence="6">
    <location>
        <begin position="387"/>
        <end position="410"/>
    </location>
</feature>
<dbReference type="Proteomes" id="UP000318681">
    <property type="component" value="Unassembled WGS sequence"/>
</dbReference>
<dbReference type="PANTHER" id="PTHR42718:SF9">
    <property type="entry name" value="MAJOR FACILITATOR SUPERFAMILY MULTIDRUG TRANSPORTER MFSC"/>
    <property type="match status" value="1"/>
</dbReference>
<evidence type="ECO:0000313" key="8">
    <source>
        <dbReference type="Proteomes" id="UP000318681"/>
    </source>
</evidence>
<dbReference type="OrthoDB" id="5314453at2"/>
<evidence type="ECO:0000256" key="2">
    <source>
        <dbReference type="ARBA" id="ARBA00022448"/>
    </source>
</evidence>
<dbReference type="PANTHER" id="PTHR42718">
    <property type="entry name" value="MAJOR FACILITATOR SUPERFAMILY MULTIDRUG TRANSPORTER MFSC"/>
    <property type="match status" value="1"/>
</dbReference>
<dbReference type="EMBL" id="VNIM01000109">
    <property type="protein sequence ID" value="TVV70785.1"/>
    <property type="molecule type" value="Genomic_DNA"/>
</dbReference>
<keyword evidence="8" id="KW-1185">Reference proteome</keyword>
<feature type="transmembrane region" description="Helical" evidence="6">
    <location>
        <begin position="259"/>
        <end position="278"/>
    </location>
</feature>
<dbReference type="InterPro" id="IPR036259">
    <property type="entry name" value="MFS_trans_sf"/>
</dbReference>
<sequence length="551" mass="58746">MAMRFRRPAEPEWQFAPHERPAMPGSPASPDHPFGRRVAYGTVGVLVGLTGGLGNALISVNTQYLQGALGLDPAEIAWLPTAYVMTNVCINLLLFKFRQQFGLRLFTAIFVSAYAAITFAHLFVHGFASAVAVRAVSGMAGGALSTLGLYYVMQSFPAKWRLKALVVGIGVPQLAVPMARLFSPELLGAAQWRTLYLFEFGLALVSLAAVLALQLPPGERKKAFEPMDLLTFMLFAPGIALLCAVLGQGRILWWTEAPWLGWALAAAIPLILGAILIEHRRANPLLQTRWLGSADIVRFAVVTLMARIVLSEQTYAAVGLLTTLGQTNDQLGGLFTIILLASVAGIAVSAIMLDIDRLSHPVMMAIGLVAIAAFADSHATNLTRAPQMYVTQAAIAFAGTLFLGPSLLFGMSRALAKGSGHVLSFIALFGIINNLGGLGGSALLGSYQVIREKAHSNSLVQDISLTDPATVLRVQAGAGAYGRVLGDPALRSAEGGALLSAQVTREANILAYDDVFRLIAILAGLTTLYLAMLNLRRWLRARRLSPAPGSP</sequence>
<protein>
    <submittedName>
        <fullName evidence="7">MFS transporter</fullName>
    </submittedName>
</protein>
<feature type="transmembrane region" description="Helical" evidence="6">
    <location>
        <begin position="330"/>
        <end position="351"/>
    </location>
</feature>
<accession>A0A558QUH5</accession>
<evidence type="ECO:0000256" key="6">
    <source>
        <dbReference type="SAM" id="Phobius"/>
    </source>
</evidence>
<evidence type="ECO:0000256" key="3">
    <source>
        <dbReference type="ARBA" id="ARBA00022692"/>
    </source>
</evidence>
<keyword evidence="2" id="KW-0813">Transport</keyword>
<dbReference type="InterPro" id="IPR011701">
    <property type="entry name" value="MFS"/>
</dbReference>
<dbReference type="GO" id="GO:0022857">
    <property type="term" value="F:transmembrane transporter activity"/>
    <property type="evidence" value="ECO:0007669"/>
    <property type="project" value="InterPro"/>
</dbReference>
<dbReference type="RefSeq" id="WP_145155017.1">
    <property type="nucleotide sequence ID" value="NZ_VNIM01000109.1"/>
</dbReference>
<reference evidence="7 8" key="1">
    <citation type="submission" date="2019-07" db="EMBL/GenBank/DDBJ databases">
        <title>Sphingomonas solaris sp. nov., isolated from a solar panel from Boston, Massachusetts.</title>
        <authorList>
            <person name="Tanner K."/>
            <person name="Pascual J."/>
            <person name="Mancuso C."/>
            <person name="Pereto J."/>
            <person name="Khalil A."/>
            <person name="Vilanova C."/>
        </authorList>
    </citation>
    <scope>NUCLEOTIDE SEQUENCE [LARGE SCALE GENOMIC DNA]</scope>
    <source>
        <strain evidence="7 8">R4DWN</strain>
    </source>
</reference>
<organism evidence="7 8">
    <name type="scientific">Alterirhizorhabdus solaris</name>
    <dbReference type="NCBI Taxonomy" id="2529389"/>
    <lineage>
        <taxon>Bacteria</taxon>
        <taxon>Pseudomonadati</taxon>
        <taxon>Pseudomonadota</taxon>
        <taxon>Alphaproteobacteria</taxon>
        <taxon>Sphingomonadales</taxon>
        <taxon>Rhizorhabdaceae</taxon>
        <taxon>Alterirhizorhabdus</taxon>
    </lineage>
</organism>
<feature type="transmembrane region" description="Helical" evidence="6">
    <location>
        <begin position="102"/>
        <end position="124"/>
    </location>
</feature>